<sequence length="115" mass="12836">PEHCHRIALIHAGRPVALGTTAELKEVFAGRAVLEVTCARFGEALETLEREDWVLEATVFGTAIHLVVRDPEEGRRRVRALLANGAHDPISVERIVPSLEDVFIHTIQRAEAERR</sequence>
<evidence type="ECO:0000313" key="6">
    <source>
        <dbReference type="Proteomes" id="UP000697710"/>
    </source>
</evidence>
<accession>A0A956RRM9</accession>
<evidence type="ECO:0000313" key="5">
    <source>
        <dbReference type="EMBL" id="MCA9728789.1"/>
    </source>
</evidence>
<dbReference type="Proteomes" id="UP000697710">
    <property type="component" value="Unassembled WGS sequence"/>
</dbReference>
<keyword evidence="2" id="KW-0547">Nucleotide-binding</keyword>
<keyword evidence="1" id="KW-0813">Transport</keyword>
<proteinExistence type="predicted"/>
<dbReference type="AlphaFoldDB" id="A0A956RRM9"/>
<protein>
    <submittedName>
        <fullName evidence="5">DUF4162 domain-containing protein</fullName>
    </submittedName>
</protein>
<evidence type="ECO:0000256" key="1">
    <source>
        <dbReference type="ARBA" id="ARBA00022448"/>
    </source>
</evidence>
<reference evidence="5" key="1">
    <citation type="submission" date="2020-04" db="EMBL/GenBank/DDBJ databases">
        <authorList>
            <person name="Zhang T."/>
        </authorList>
    </citation>
    <scope>NUCLEOTIDE SEQUENCE</scope>
    <source>
        <strain evidence="5">HKST-UBA01</strain>
    </source>
</reference>
<dbReference type="InterPro" id="IPR025302">
    <property type="entry name" value="DrrA1/2-like_C"/>
</dbReference>
<gene>
    <name evidence="5" type="ORF">KC729_13950</name>
</gene>
<feature type="domain" description="Daunorubicin resistance ATP-binding protein DrrA1/2-like C-terminal" evidence="4">
    <location>
        <begin position="19"/>
        <end position="106"/>
    </location>
</feature>
<keyword evidence="3" id="KW-0067">ATP-binding</keyword>
<evidence type="ECO:0000259" key="4">
    <source>
        <dbReference type="Pfam" id="PF13732"/>
    </source>
</evidence>
<dbReference type="Pfam" id="PF13732">
    <property type="entry name" value="DrrA1-3_C"/>
    <property type="match status" value="1"/>
</dbReference>
<evidence type="ECO:0000256" key="2">
    <source>
        <dbReference type="ARBA" id="ARBA00022741"/>
    </source>
</evidence>
<dbReference type="GO" id="GO:0005524">
    <property type="term" value="F:ATP binding"/>
    <property type="evidence" value="ECO:0007669"/>
    <property type="project" value="UniProtKB-KW"/>
</dbReference>
<reference evidence="5" key="2">
    <citation type="journal article" date="2021" name="Microbiome">
        <title>Successional dynamics and alternative stable states in a saline activated sludge microbial community over 9 years.</title>
        <authorList>
            <person name="Wang Y."/>
            <person name="Ye J."/>
            <person name="Ju F."/>
            <person name="Liu L."/>
            <person name="Boyd J.A."/>
            <person name="Deng Y."/>
            <person name="Parks D.H."/>
            <person name="Jiang X."/>
            <person name="Yin X."/>
            <person name="Woodcroft B.J."/>
            <person name="Tyson G.W."/>
            <person name="Hugenholtz P."/>
            <person name="Polz M.F."/>
            <person name="Zhang T."/>
        </authorList>
    </citation>
    <scope>NUCLEOTIDE SEQUENCE</scope>
    <source>
        <strain evidence="5">HKST-UBA01</strain>
    </source>
</reference>
<organism evidence="5 6">
    <name type="scientific">Eiseniibacteriota bacterium</name>
    <dbReference type="NCBI Taxonomy" id="2212470"/>
    <lineage>
        <taxon>Bacteria</taxon>
        <taxon>Candidatus Eiseniibacteriota</taxon>
    </lineage>
</organism>
<name>A0A956RRM9_UNCEI</name>
<feature type="non-terminal residue" evidence="5">
    <location>
        <position position="1"/>
    </location>
</feature>
<dbReference type="EMBL" id="JAGQHR010000477">
    <property type="protein sequence ID" value="MCA9728789.1"/>
    <property type="molecule type" value="Genomic_DNA"/>
</dbReference>
<comment type="caution">
    <text evidence="5">The sequence shown here is derived from an EMBL/GenBank/DDBJ whole genome shotgun (WGS) entry which is preliminary data.</text>
</comment>
<evidence type="ECO:0000256" key="3">
    <source>
        <dbReference type="ARBA" id="ARBA00022840"/>
    </source>
</evidence>